<dbReference type="EMBL" id="BJZS01000048">
    <property type="protein sequence ID" value="GEO95662.1"/>
    <property type="molecule type" value="Genomic_DNA"/>
</dbReference>
<evidence type="ECO:0000256" key="1">
    <source>
        <dbReference type="ARBA" id="ARBA00005254"/>
    </source>
</evidence>
<dbReference type="Proteomes" id="UP000321103">
    <property type="component" value="Unassembled WGS sequence"/>
</dbReference>
<dbReference type="SUPFAM" id="SSF54637">
    <property type="entry name" value="Thioesterase/thiol ester dehydrase-isomerase"/>
    <property type="match status" value="1"/>
</dbReference>
<comment type="similarity">
    <text evidence="1">Belongs to the enoyl-CoA hydratase/isomerase family.</text>
</comment>
<accession>A0A512ID90</accession>
<dbReference type="Pfam" id="PF01575">
    <property type="entry name" value="MaoC_dehydratas"/>
    <property type="match status" value="1"/>
</dbReference>
<dbReference type="PANTHER" id="PTHR42993">
    <property type="entry name" value="MAOC-LIKE DEHYDRATASE DOMAIN-CONTAINING PROTEIN"/>
    <property type="match status" value="1"/>
</dbReference>
<protein>
    <submittedName>
        <fullName evidence="3">MaoC family dehydratase</fullName>
    </submittedName>
</protein>
<comment type="caution">
    <text evidence="3">The sequence shown here is derived from an EMBL/GenBank/DDBJ whole genome shotgun (WGS) entry which is preliminary data.</text>
</comment>
<gene>
    <name evidence="3" type="ORF">KTU01_17850</name>
</gene>
<evidence type="ECO:0000313" key="4">
    <source>
        <dbReference type="Proteomes" id="UP000321103"/>
    </source>
</evidence>
<dbReference type="Gene3D" id="3.10.129.10">
    <property type="entry name" value="Hotdog Thioesterase"/>
    <property type="match status" value="1"/>
</dbReference>
<evidence type="ECO:0000259" key="2">
    <source>
        <dbReference type="Pfam" id="PF01575"/>
    </source>
</evidence>
<organism evidence="3 4">
    <name type="scientific">Kocuria turfanensis</name>
    <dbReference type="NCBI Taxonomy" id="388357"/>
    <lineage>
        <taxon>Bacteria</taxon>
        <taxon>Bacillati</taxon>
        <taxon>Actinomycetota</taxon>
        <taxon>Actinomycetes</taxon>
        <taxon>Micrococcales</taxon>
        <taxon>Micrococcaceae</taxon>
        <taxon>Kocuria</taxon>
    </lineage>
</organism>
<dbReference type="InterPro" id="IPR002539">
    <property type="entry name" value="MaoC-like_dom"/>
</dbReference>
<dbReference type="CDD" id="cd03450">
    <property type="entry name" value="NodN"/>
    <property type="match status" value="1"/>
</dbReference>
<dbReference type="RefSeq" id="WP_062735694.1">
    <property type="nucleotide sequence ID" value="NZ_BJZS01000048.1"/>
</dbReference>
<evidence type="ECO:0000313" key="3">
    <source>
        <dbReference type="EMBL" id="GEO95662.1"/>
    </source>
</evidence>
<reference evidence="3 4" key="1">
    <citation type="submission" date="2019-07" db="EMBL/GenBank/DDBJ databases">
        <title>Whole genome shotgun sequence of Kocuria turfanensis NBRC 107627.</title>
        <authorList>
            <person name="Hosoyama A."/>
            <person name="Uohara A."/>
            <person name="Ohji S."/>
            <person name="Ichikawa N."/>
        </authorList>
    </citation>
    <scope>NUCLEOTIDE SEQUENCE [LARGE SCALE GENOMIC DNA]</scope>
    <source>
        <strain evidence="3 4">NBRC 107627</strain>
    </source>
</reference>
<name>A0A512ID90_9MICC</name>
<dbReference type="InterPro" id="IPR029069">
    <property type="entry name" value="HotDog_dom_sf"/>
</dbReference>
<dbReference type="PANTHER" id="PTHR42993:SF1">
    <property type="entry name" value="MAOC-LIKE DEHYDRATASE DOMAIN-CONTAINING PROTEIN"/>
    <property type="match status" value="1"/>
</dbReference>
<dbReference type="AlphaFoldDB" id="A0A512ID90"/>
<dbReference type="STRING" id="388357.GCA_001580365_02086"/>
<keyword evidence="4" id="KW-1185">Reference proteome</keyword>
<feature type="domain" description="MaoC-like" evidence="2">
    <location>
        <begin position="12"/>
        <end position="131"/>
    </location>
</feature>
<proteinExistence type="inferred from homology"/>
<dbReference type="InterPro" id="IPR039375">
    <property type="entry name" value="NodN-like"/>
</dbReference>
<sequence>MQTYTGIDEYAAALGTHLGHSAWRTVTQEQVDLFADATDDHQWIHTDPERARSGPFGGPIAHGFLTLSLVPAFLREIYRVEGLSMVVNYGSDKVRFPRPVPVGCRVRAGAELLGLERGPQGARATVRVTVEVEDSDRPACVAEIVSLLRP</sequence>